<dbReference type="Proteomes" id="UP000629870">
    <property type="component" value="Unassembled WGS sequence"/>
</dbReference>
<name>A0A5C4Y7M5_9DEIO</name>
<dbReference type="EMBL" id="VDMO01000005">
    <property type="protein sequence ID" value="TNM71902.1"/>
    <property type="molecule type" value="Genomic_DNA"/>
</dbReference>
<keyword evidence="4" id="KW-1185">Reference proteome</keyword>
<sequence>MPRAVELHAADGTPLAAFDFGTVLPGTSSAPVPIRFQNTGTVGVNIKVWVENAATSDGALSLSFGAVGVTALTEADADDLGILAPGAVLSGEASYVVPPESEGVMQAQSVLKFKYG</sequence>
<evidence type="ECO:0000313" key="3">
    <source>
        <dbReference type="Proteomes" id="UP000313988"/>
    </source>
</evidence>
<comment type="caution">
    <text evidence="2">The sequence shown here is derived from an EMBL/GenBank/DDBJ whole genome shotgun (WGS) entry which is preliminary data.</text>
</comment>
<protein>
    <submittedName>
        <fullName evidence="2">Uncharacterized protein</fullName>
    </submittedName>
</protein>
<evidence type="ECO:0000313" key="4">
    <source>
        <dbReference type="Proteomes" id="UP000629870"/>
    </source>
</evidence>
<evidence type="ECO:0000313" key="2">
    <source>
        <dbReference type="EMBL" id="TNM71902.1"/>
    </source>
</evidence>
<dbReference type="RefSeq" id="WP_139401558.1">
    <property type="nucleotide sequence ID" value="NZ_JACHEW010000009.1"/>
</dbReference>
<proteinExistence type="predicted"/>
<accession>A0A5C4Y7M5</accession>
<dbReference type="EMBL" id="JACHEW010000009">
    <property type="protein sequence ID" value="MBB6016809.1"/>
    <property type="molecule type" value="Genomic_DNA"/>
</dbReference>
<gene>
    <name evidence="2" type="ORF">FHR04_05915</name>
    <name evidence="1" type="ORF">HNQ04_002064</name>
</gene>
<reference evidence="1 4" key="2">
    <citation type="submission" date="2020-08" db="EMBL/GenBank/DDBJ databases">
        <title>Genomic Encyclopedia of Type Strains, Phase IV (KMG-IV): sequencing the most valuable type-strain genomes for metagenomic binning, comparative biology and taxonomic classification.</title>
        <authorList>
            <person name="Goeker M."/>
        </authorList>
    </citation>
    <scope>NUCLEOTIDE SEQUENCE [LARGE SCALE GENOMIC DNA]</scope>
    <source>
        <strain evidence="1 4">DSM 12027</strain>
    </source>
</reference>
<reference evidence="2 3" key="1">
    <citation type="submission" date="2019-06" db="EMBL/GenBank/DDBJ databases">
        <title>Genome sequence of Deinococcus radiopugnans ATCC 19172.</title>
        <authorList>
            <person name="Maclea K.S."/>
            <person name="Maynard C.R."/>
        </authorList>
    </citation>
    <scope>NUCLEOTIDE SEQUENCE [LARGE SCALE GENOMIC DNA]</scope>
    <source>
        <strain evidence="2 3">ATCC 19172</strain>
    </source>
</reference>
<organism evidence="2 3">
    <name type="scientific">Deinococcus radiopugnans ATCC 19172</name>
    <dbReference type="NCBI Taxonomy" id="585398"/>
    <lineage>
        <taxon>Bacteria</taxon>
        <taxon>Thermotogati</taxon>
        <taxon>Deinococcota</taxon>
        <taxon>Deinococci</taxon>
        <taxon>Deinococcales</taxon>
        <taxon>Deinococcaceae</taxon>
        <taxon>Deinococcus</taxon>
    </lineage>
</organism>
<evidence type="ECO:0000313" key="1">
    <source>
        <dbReference type="EMBL" id="MBB6016809.1"/>
    </source>
</evidence>
<dbReference type="AlphaFoldDB" id="A0A5C4Y7M5"/>
<dbReference type="Proteomes" id="UP000313988">
    <property type="component" value="Unassembled WGS sequence"/>
</dbReference>